<dbReference type="AlphaFoldDB" id="A0A0G4FXA0"/>
<evidence type="ECO:0000256" key="1">
    <source>
        <dbReference type="SAM" id="MobiDB-lite"/>
    </source>
</evidence>
<gene>
    <name evidence="2" type="ORF">Cvel_19240</name>
</gene>
<reference evidence="2" key="1">
    <citation type="submission" date="2014-11" db="EMBL/GenBank/DDBJ databases">
        <authorList>
            <person name="Otto D Thomas"/>
            <person name="Naeem Raeece"/>
        </authorList>
    </citation>
    <scope>NUCLEOTIDE SEQUENCE</scope>
</reference>
<accession>A0A0G4FXA0</accession>
<evidence type="ECO:0000313" key="2">
    <source>
        <dbReference type="EMBL" id="CEM20023.1"/>
    </source>
</evidence>
<feature type="region of interest" description="Disordered" evidence="1">
    <location>
        <begin position="134"/>
        <end position="153"/>
    </location>
</feature>
<dbReference type="VEuPathDB" id="CryptoDB:Cvel_19240"/>
<name>A0A0G4FXA0_9ALVE</name>
<proteinExistence type="predicted"/>
<sequence>MPLSSRKSSFQFLPVTSGTLLARSSLKTSIAQRVLNRPHCGPYKTSSTLFISSTSSLGGFCLTVVPSPALGSFRPPKTPYSSSEELLSLLEPGPLASNVDKLAPETYPSLFVDATIDGSSSSVSIFFAIGPSGSTPPTSFPSPDAPLAAGGPP</sequence>
<dbReference type="EMBL" id="CDMZ01000712">
    <property type="protein sequence ID" value="CEM20023.1"/>
    <property type="molecule type" value="Genomic_DNA"/>
</dbReference>
<protein>
    <submittedName>
        <fullName evidence="2">Uncharacterized protein</fullName>
    </submittedName>
</protein>
<organism evidence="2">
    <name type="scientific">Chromera velia CCMP2878</name>
    <dbReference type="NCBI Taxonomy" id="1169474"/>
    <lineage>
        <taxon>Eukaryota</taxon>
        <taxon>Sar</taxon>
        <taxon>Alveolata</taxon>
        <taxon>Colpodellida</taxon>
        <taxon>Chromeraceae</taxon>
        <taxon>Chromera</taxon>
    </lineage>
</organism>